<protein>
    <recommendedName>
        <fullName evidence="1">Aminoglycoside phosphotransferase domain-containing protein</fullName>
    </recommendedName>
</protein>
<gene>
    <name evidence="2" type="ORF">GCM10010470_39310</name>
</gene>
<accession>A0ABN3VFU0</accession>
<dbReference type="Gene3D" id="3.30.200.150">
    <property type="match status" value="1"/>
</dbReference>
<dbReference type="PANTHER" id="PTHR21310">
    <property type="entry name" value="AMINOGLYCOSIDE PHOSPHOTRANSFERASE-RELATED-RELATED"/>
    <property type="match status" value="1"/>
</dbReference>
<dbReference type="InterPro" id="IPR002575">
    <property type="entry name" value="Aminoglycoside_PTrfase"/>
</dbReference>
<sequence length="281" mass="30794">MVKPAVPVDLVRAWLAYNLGPVSGLHRLVEGEESQAFGVRCADGERVVRINGDRAGFAKDAFAHRFDGPALPVPRVVTIGELSTGHAVCVSTRLPGRSLQDLERAELSGVAPLVEATMSAIADLSGTRGFGRFDADGVGEHRSWRDFLASTPPPDSDLGRRLHAELLRLVPSCPEVRQLVHGDFGSNNVLTDGTRITGVLDWDCAMFGDPLYDVANILFWATWLDCMDVQAAHLRPEATDALRCYLIHIALGELREHSPDERFTAWLHPRAARLLTSEWAT</sequence>
<feature type="domain" description="Aminoglycoside phosphotransferase" evidence="1">
    <location>
        <begin position="36"/>
        <end position="229"/>
    </location>
</feature>
<organism evidence="2 3">
    <name type="scientific">Saccharopolyspora taberi</name>
    <dbReference type="NCBI Taxonomy" id="60895"/>
    <lineage>
        <taxon>Bacteria</taxon>
        <taxon>Bacillati</taxon>
        <taxon>Actinomycetota</taxon>
        <taxon>Actinomycetes</taxon>
        <taxon>Pseudonocardiales</taxon>
        <taxon>Pseudonocardiaceae</taxon>
        <taxon>Saccharopolyspora</taxon>
    </lineage>
</organism>
<keyword evidence="3" id="KW-1185">Reference proteome</keyword>
<dbReference type="InterPro" id="IPR011009">
    <property type="entry name" value="Kinase-like_dom_sf"/>
</dbReference>
<dbReference type="Pfam" id="PF01636">
    <property type="entry name" value="APH"/>
    <property type="match status" value="1"/>
</dbReference>
<dbReference type="SUPFAM" id="SSF56112">
    <property type="entry name" value="Protein kinase-like (PK-like)"/>
    <property type="match status" value="1"/>
</dbReference>
<comment type="caution">
    <text evidence="2">The sequence shown here is derived from an EMBL/GenBank/DDBJ whole genome shotgun (WGS) entry which is preliminary data.</text>
</comment>
<evidence type="ECO:0000313" key="2">
    <source>
        <dbReference type="EMBL" id="GAA2800321.1"/>
    </source>
</evidence>
<proteinExistence type="predicted"/>
<dbReference type="InterPro" id="IPR051678">
    <property type="entry name" value="AGP_Transferase"/>
</dbReference>
<dbReference type="Proteomes" id="UP001500979">
    <property type="component" value="Unassembled WGS sequence"/>
</dbReference>
<name>A0ABN3VFU0_9PSEU</name>
<dbReference type="EMBL" id="BAAAUX010000016">
    <property type="protein sequence ID" value="GAA2800321.1"/>
    <property type="molecule type" value="Genomic_DNA"/>
</dbReference>
<evidence type="ECO:0000313" key="3">
    <source>
        <dbReference type="Proteomes" id="UP001500979"/>
    </source>
</evidence>
<reference evidence="2 3" key="1">
    <citation type="journal article" date="2019" name="Int. J. Syst. Evol. Microbiol.">
        <title>The Global Catalogue of Microorganisms (GCM) 10K type strain sequencing project: providing services to taxonomists for standard genome sequencing and annotation.</title>
        <authorList>
            <consortium name="The Broad Institute Genomics Platform"/>
            <consortium name="The Broad Institute Genome Sequencing Center for Infectious Disease"/>
            <person name="Wu L."/>
            <person name="Ma J."/>
        </authorList>
    </citation>
    <scope>NUCLEOTIDE SEQUENCE [LARGE SCALE GENOMIC DNA]</scope>
    <source>
        <strain evidence="2 3">JCM 9383</strain>
    </source>
</reference>
<dbReference type="Gene3D" id="3.90.1200.10">
    <property type="match status" value="1"/>
</dbReference>
<evidence type="ECO:0000259" key="1">
    <source>
        <dbReference type="Pfam" id="PF01636"/>
    </source>
</evidence>